<name>A0A0B7AQG2_9EUPU</name>
<accession>A0A0B7AQG2</accession>
<dbReference type="AlphaFoldDB" id="A0A0B7AQG2"/>
<proteinExistence type="predicted"/>
<evidence type="ECO:0000313" key="1">
    <source>
        <dbReference type="EMBL" id="CEK82832.1"/>
    </source>
</evidence>
<protein>
    <submittedName>
        <fullName evidence="1">Uncharacterized protein</fullName>
    </submittedName>
</protein>
<dbReference type="EMBL" id="HACG01035967">
    <property type="protein sequence ID" value="CEK82832.1"/>
    <property type="molecule type" value="Transcribed_RNA"/>
</dbReference>
<sequence>MLLPKPICILLQTRDTHYSRILMIIMAKKQVFQVQYITRCMNDRPGDHSCDDTKRRRIDSIGWEHQHSWRISRNNDIEKEELEINKLTYVNTEEDDDVYTDGSVHHGQISGS</sequence>
<gene>
    <name evidence="1" type="primary">ORF133795</name>
</gene>
<organism evidence="1">
    <name type="scientific">Arion vulgaris</name>
    <dbReference type="NCBI Taxonomy" id="1028688"/>
    <lineage>
        <taxon>Eukaryota</taxon>
        <taxon>Metazoa</taxon>
        <taxon>Spiralia</taxon>
        <taxon>Lophotrochozoa</taxon>
        <taxon>Mollusca</taxon>
        <taxon>Gastropoda</taxon>
        <taxon>Heterobranchia</taxon>
        <taxon>Euthyneura</taxon>
        <taxon>Panpulmonata</taxon>
        <taxon>Eupulmonata</taxon>
        <taxon>Stylommatophora</taxon>
        <taxon>Helicina</taxon>
        <taxon>Arionoidea</taxon>
        <taxon>Arionidae</taxon>
        <taxon>Arion</taxon>
    </lineage>
</organism>
<reference evidence="1" key="1">
    <citation type="submission" date="2014-12" db="EMBL/GenBank/DDBJ databases">
        <title>Insight into the proteome of Arion vulgaris.</title>
        <authorList>
            <person name="Aradska J."/>
            <person name="Bulat T."/>
            <person name="Smidak R."/>
            <person name="Sarate P."/>
            <person name="Gangsoo J."/>
            <person name="Sialana F."/>
            <person name="Bilban M."/>
            <person name="Lubec G."/>
        </authorList>
    </citation>
    <scope>NUCLEOTIDE SEQUENCE</scope>
    <source>
        <tissue evidence="1">Skin</tissue>
    </source>
</reference>